<protein>
    <submittedName>
        <fullName evidence="9">2-amino-3-ketobutyrate coenzyme A ligase</fullName>
    </submittedName>
</protein>
<dbReference type="GO" id="GO:0016746">
    <property type="term" value="F:acyltransferase activity"/>
    <property type="evidence" value="ECO:0007669"/>
    <property type="project" value="UniProtKB-KW"/>
</dbReference>
<dbReference type="InterPro" id="IPR004839">
    <property type="entry name" value="Aminotransferase_I/II_large"/>
</dbReference>
<dbReference type="InterPro" id="IPR015424">
    <property type="entry name" value="PyrdxlP-dep_Trfase"/>
</dbReference>
<keyword evidence="3" id="KW-0808">Transferase</keyword>
<evidence type="ECO:0000313" key="9">
    <source>
        <dbReference type="EMBL" id="CAI8015456.1"/>
    </source>
</evidence>
<organism evidence="9 10">
    <name type="scientific">Geodia barretti</name>
    <name type="common">Barrett's horny sponge</name>
    <dbReference type="NCBI Taxonomy" id="519541"/>
    <lineage>
        <taxon>Eukaryota</taxon>
        <taxon>Metazoa</taxon>
        <taxon>Porifera</taxon>
        <taxon>Demospongiae</taxon>
        <taxon>Heteroscleromorpha</taxon>
        <taxon>Tetractinellida</taxon>
        <taxon>Astrophorina</taxon>
        <taxon>Geodiidae</taxon>
        <taxon>Geodia</taxon>
    </lineage>
</organism>
<evidence type="ECO:0000256" key="4">
    <source>
        <dbReference type="ARBA" id="ARBA00022898"/>
    </source>
</evidence>
<dbReference type="Gene3D" id="3.90.1150.10">
    <property type="entry name" value="Aspartate Aminotransferase, domain 1"/>
    <property type="match status" value="1"/>
</dbReference>
<dbReference type="PANTHER" id="PTHR13693">
    <property type="entry name" value="CLASS II AMINOTRANSFERASE/8-AMINO-7-OXONONANOATE SYNTHASE"/>
    <property type="match status" value="1"/>
</dbReference>
<dbReference type="Gene3D" id="3.40.640.10">
    <property type="entry name" value="Type I PLP-dependent aspartate aminotransferase-like (Major domain)"/>
    <property type="match status" value="1"/>
</dbReference>
<dbReference type="SUPFAM" id="SSF53383">
    <property type="entry name" value="PLP-dependent transferases"/>
    <property type="match status" value="1"/>
</dbReference>
<dbReference type="AlphaFoldDB" id="A0AA35RSD3"/>
<evidence type="ECO:0000256" key="3">
    <source>
        <dbReference type="ARBA" id="ARBA00022679"/>
    </source>
</evidence>
<comment type="similarity">
    <text evidence="2 6">Belongs to the class-II pyridoxal-phosphate-dependent aminotransferase family.</text>
</comment>
<dbReference type="Proteomes" id="UP001174909">
    <property type="component" value="Unassembled WGS sequence"/>
</dbReference>
<feature type="region of interest" description="Disordered" evidence="7">
    <location>
        <begin position="186"/>
        <end position="214"/>
    </location>
</feature>
<gene>
    <name evidence="9" type="ORF">GBAR_LOCUS9573</name>
</gene>
<evidence type="ECO:0000256" key="7">
    <source>
        <dbReference type="SAM" id="MobiDB-lite"/>
    </source>
</evidence>
<evidence type="ECO:0000256" key="1">
    <source>
        <dbReference type="ARBA" id="ARBA00001933"/>
    </source>
</evidence>
<dbReference type="GO" id="GO:0016874">
    <property type="term" value="F:ligase activity"/>
    <property type="evidence" value="ECO:0007669"/>
    <property type="project" value="UniProtKB-KW"/>
</dbReference>
<proteinExistence type="inferred from homology"/>
<dbReference type="InterPro" id="IPR001917">
    <property type="entry name" value="Aminotrans_II_pyridoxalP_BS"/>
</dbReference>
<dbReference type="PROSITE" id="PS00599">
    <property type="entry name" value="AA_TRANSFER_CLASS_2"/>
    <property type="match status" value="1"/>
</dbReference>
<evidence type="ECO:0000256" key="2">
    <source>
        <dbReference type="ARBA" id="ARBA00008392"/>
    </source>
</evidence>
<comment type="caution">
    <text evidence="9">The sequence shown here is derived from an EMBL/GenBank/DDBJ whole genome shotgun (WGS) entry which is preliminary data.</text>
</comment>
<keyword evidence="4 6" id="KW-0663">Pyridoxal phosphate</keyword>
<comment type="cofactor">
    <cofactor evidence="1 6">
        <name>pyridoxal 5'-phosphate</name>
        <dbReference type="ChEBI" id="CHEBI:597326"/>
    </cofactor>
</comment>
<keyword evidence="9" id="KW-0436">Ligase</keyword>
<evidence type="ECO:0000259" key="8">
    <source>
        <dbReference type="Pfam" id="PF00155"/>
    </source>
</evidence>
<name>A0AA35RSD3_GEOBA</name>
<sequence length="214" mass="23135">MLGDEADLVGICDLADKYDAMVMVDDSHATGFLGPTGRGSVDKQGVIDRVDVITSTMGKALGGASGGFTTGHKEIIDILRQRSRPYLFSNTLAPPIVVGALTALDILQTRPELRERLHANTAHFRSKMNELGFNIVPGDHPIVPIMIGDEKKNVALAQAVNARGVFVVAFSFPVVPRGEARIRESRCRRRTRESSSTAPSPCSRRPDASRVVIS</sequence>
<evidence type="ECO:0000256" key="6">
    <source>
        <dbReference type="RuleBase" id="RU003693"/>
    </source>
</evidence>
<dbReference type="Pfam" id="PF00155">
    <property type="entry name" value="Aminotran_1_2"/>
    <property type="match status" value="1"/>
</dbReference>
<reference evidence="9" key="1">
    <citation type="submission" date="2023-03" db="EMBL/GenBank/DDBJ databases">
        <authorList>
            <person name="Steffen K."/>
            <person name="Cardenas P."/>
        </authorList>
    </citation>
    <scope>NUCLEOTIDE SEQUENCE</scope>
</reference>
<keyword evidence="5" id="KW-0012">Acyltransferase</keyword>
<dbReference type="GO" id="GO:0030170">
    <property type="term" value="F:pyridoxal phosphate binding"/>
    <property type="evidence" value="ECO:0007669"/>
    <property type="project" value="InterPro"/>
</dbReference>
<evidence type="ECO:0000256" key="5">
    <source>
        <dbReference type="ARBA" id="ARBA00023315"/>
    </source>
</evidence>
<accession>A0AA35RSD3</accession>
<dbReference type="EMBL" id="CASHTH010001444">
    <property type="protein sequence ID" value="CAI8015456.1"/>
    <property type="molecule type" value="Genomic_DNA"/>
</dbReference>
<keyword evidence="10" id="KW-1185">Reference proteome</keyword>
<dbReference type="PANTHER" id="PTHR13693:SF102">
    <property type="entry name" value="2-AMINO-3-KETOBUTYRATE COENZYME A LIGASE, MITOCHONDRIAL"/>
    <property type="match status" value="1"/>
</dbReference>
<dbReference type="InterPro" id="IPR050087">
    <property type="entry name" value="AON_synthase_class-II"/>
</dbReference>
<dbReference type="InterPro" id="IPR015421">
    <property type="entry name" value="PyrdxlP-dep_Trfase_major"/>
</dbReference>
<dbReference type="InterPro" id="IPR015422">
    <property type="entry name" value="PyrdxlP-dep_Trfase_small"/>
</dbReference>
<evidence type="ECO:0000313" key="10">
    <source>
        <dbReference type="Proteomes" id="UP001174909"/>
    </source>
</evidence>
<feature type="domain" description="Aminotransferase class I/classII large" evidence="8">
    <location>
        <begin position="4"/>
        <end position="182"/>
    </location>
</feature>